<organism evidence="2 3">
    <name type="scientific">Edaphochlamys debaryana</name>
    <dbReference type="NCBI Taxonomy" id="47281"/>
    <lineage>
        <taxon>Eukaryota</taxon>
        <taxon>Viridiplantae</taxon>
        <taxon>Chlorophyta</taxon>
        <taxon>core chlorophytes</taxon>
        <taxon>Chlorophyceae</taxon>
        <taxon>CS clade</taxon>
        <taxon>Chlamydomonadales</taxon>
        <taxon>Chlamydomonadales incertae sedis</taxon>
        <taxon>Edaphochlamys</taxon>
    </lineage>
</organism>
<feature type="transmembrane region" description="Helical" evidence="1">
    <location>
        <begin position="189"/>
        <end position="217"/>
    </location>
</feature>
<keyword evidence="3" id="KW-1185">Reference proteome</keyword>
<name>A0A835XWS3_9CHLO</name>
<comment type="caution">
    <text evidence="2">The sequence shown here is derived from an EMBL/GenBank/DDBJ whole genome shotgun (WGS) entry which is preliminary data.</text>
</comment>
<keyword evidence="1" id="KW-1133">Transmembrane helix</keyword>
<reference evidence="2" key="1">
    <citation type="journal article" date="2020" name="bioRxiv">
        <title>Comparative genomics of Chlamydomonas.</title>
        <authorList>
            <person name="Craig R.J."/>
            <person name="Hasan A.R."/>
            <person name="Ness R.W."/>
            <person name="Keightley P.D."/>
        </authorList>
    </citation>
    <scope>NUCLEOTIDE SEQUENCE</scope>
    <source>
        <strain evidence="2">CCAP 11/70</strain>
    </source>
</reference>
<dbReference type="Proteomes" id="UP000612055">
    <property type="component" value="Unassembled WGS sequence"/>
</dbReference>
<evidence type="ECO:0000313" key="3">
    <source>
        <dbReference type="Proteomes" id="UP000612055"/>
    </source>
</evidence>
<sequence length="413" mass="46413">MTVIAACVIAGYDRVLILEDDLVPTQALNDERLAEAAAFMCTDNEWGALSLGYTLFDGYDHQVRDIVDFMGSEEVAPGIVRFYGRFTHCYALSRRGMERVLQRGQELLAQHAYGPLTIPYNEFTVQLFRYEHGGFSVVPMLFDQDWCASPSTTGFVYGTSSELMFRKHQCLLQRTSFFYWCSTLRSHRYLWLLLFLPLLAAVVALAVFAAACLVPLICPVVKLLPTLGWSWKQGLAYYVTAGAVLGGVSVAMRLVNVKDQAPHVTPSRALGLFVVRSLPFSFMLFVSLYIFTFHRRYDVYYLLIMHIIILHWTPFKRECILVWLDELLQDPDYIMGSDYKRTAFIADVCGHKAALFLGDGIVNTLAMVCIGVVLFRTVRAPGLIVADALLLLFFFHSNSLTAHSNSLTASKAG</sequence>
<dbReference type="AlphaFoldDB" id="A0A835XWS3"/>
<dbReference type="EMBL" id="JAEHOE010000061">
    <property type="protein sequence ID" value="KAG2490448.1"/>
    <property type="molecule type" value="Genomic_DNA"/>
</dbReference>
<evidence type="ECO:0000256" key="1">
    <source>
        <dbReference type="SAM" id="Phobius"/>
    </source>
</evidence>
<feature type="transmembrane region" description="Helical" evidence="1">
    <location>
        <begin position="237"/>
        <end position="257"/>
    </location>
</feature>
<keyword evidence="1" id="KW-0472">Membrane</keyword>
<gene>
    <name evidence="2" type="ORF">HYH03_011084</name>
</gene>
<feature type="transmembrane region" description="Helical" evidence="1">
    <location>
        <begin position="353"/>
        <end position="374"/>
    </location>
</feature>
<feature type="transmembrane region" description="Helical" evidence="1">
    <location>
        <begin position="380"/>
        <end position="397"/>
    </location>
</feature>
<feature type="transmembrane region" description="Helical" evidence="1">
    <location>
        <begin position="269"/>
        <end position="293"/>
    </location>
</feature>
<keyword evidence="1" id="KW-0812">Transmembrane</keyword>
<evidence type="ECO:0000313" key="2">
    <source>
        <dbReference type="EMBL" id="KAG2490448.1"/>
    </source>
</evidence>
<accession>A0A835XWS3</accession>
<protein>
    <submittedName>
        <fullName evidence="2">Uncharacterized protein</fullName>
    </submittedName>
</protein>
<proteinExistence type="predicted"/>